<comment type="caution">
    <text evidence="1">The sequence shown here is derived from an EMBL/GenBank/DDBJ whole genome shotgun (WGS) entry which is preliminary data.</text>
</comment>
<keyword evidence="2" id="KW-1185">Reference proteome</keyword>
<gene>
    <name evidence="1" type="ORF">FWK35_00023555</name>
</gene>
<accession>A0A6G0X6A2</accession>
<dbReference type="Proteomes" id="UP000478052">
    <property type="component" value="Unassembled WGS sequence"/>
</dbReference>
<dbReference type="AlphaFoldDB" id="A0A6G0X6A2"/>
<reference evidence="1 2" key="1">
    <citation type="submission" date="2019-08" db="EMBL/GenBank/DDBJ databases">
        <title>Whole genome of Aphis craccivora.</title>
        <authorList>
            <person name="Voronova N.V."/>
            <person name="Shulinski R.S."/>
            <person name="Bandarenka Y.V."/>
            <person name="Zhorov D.G."/>
            <person name="Warner D."/>
        </authorList>
    </citation>
    <scope>NUCLEOTIDE SEQUENCE [LARGE SCALE GENOMIC DNA]</scope>
    <source>
        <strain evidence="1">180601</strain>
        <tissue evidence="1">Whole Body</tissue>
    </source>
</reference>
<dbReference type="EMBL" id="VUJU01008111">
    <property type="protein sequence ID" value="KAF0735454.1"/>
    <property type="molecule type" value="Genomic_DNA"/>
</dbReference>
<proteinExistence type="predicted"/>
<feature type="non-terminal residue" evidence="1">
    <location>
        <position position="345"/>
    </location>
</feature>
<organism evidence="1 2">
    <name type="scientific">Aphis craccivora</name>
    <name type="common">Cowpea aphid</name>
    <dbReference type="NCBI Taxonomy" id="307492"/>
    <lineage>
        <taxon>Eukaryota</taxon>
        <taxon>Metazoa</taxon>
        <taxon>Ecdysozoa</taxon>
        <taxon>Arthropoda</taxon>
        <taxon>Hexapoda</taxon>
        <taxon>Insecta</taxon>
        <taxon>Pterygota</taxon>
        <taxon>Neoptera</taxon>
        <taxon>Paraneoptera</taxon>
        <taxon>Hemiptera</taxon>
        <taxon>Sternorrhyncha</taxon>
        <taxon>Aphidomorpha</taxon>
        <taxon>Aphidoidea</taxon>
        <taxon>Aphididae</taxon>
        <taxon>Aphidini</taxon>
        <taxon>Aphis</taxon>
        <taxon>Aphis</taxon>
    </lineage>
</organism>
<dbReference type="PANTHER" id="PTHR37162:SF1">
    <property type="entry name" value="BED-TYPE DOMAIN-CONTAINING PROTEIN"/>
    <property type="match status" value="1"/>
</dbReference>
<dbReference type="InterPro" id="IPR012337">
    <property type="entry name" value="RNaseH-like_sf"/>
</dbReference>
<dbReference type="SUPFAM" id="SSF53098">
    <property type="entry name" value="Ribonuclease H-like"/>
    <property type="match status" value="1"/>
</dbReference>
<evidence type="ECO:0000313" key="2">
    <source>
        <dbReference type="Proteomes" id="UP000478052"/>
    </source>
</evidence>
<dbReference type="OrthoDB" id="6159421at2759"/>
<sequence length="345" mass="40093">MTCFNISIGGYNSVVRHSTSKKHQTKFKAMQNNNTTLYIVALNSKLAGKISCGRTKCKAIAQNVLSPRSLLHLYQKLINHNPPLFYSTQTDTSNKKKYQIVPEDQQNYVIDFIENSDETADGIFKMINNIFTNSELDWEQVSGFCGDNCVIVMRIYFTTVLKKKAMDYLDIDVENLILTINFKRFYNFVEIEWKELIRHVGTRWLSLLPCVDRILCNYQTLISYFLSHGSDCPKQIQSLLKTTEDSHVVSEEIEIYLLFCNNILHIFNNAVKKILLLINYVDSQKYDCTINKRLETYENYSRKMKDIDLPNMILFIQFLLTVPSSSAFTERVFSVMNTKCSDERN</sequence>
<name>A0A6G0X6A2_APHCR</name>
<dbReference type="PANTHER" id="PTHR37162">
    <property type="entry name" value="HAT FAMILY DIMERISATION DOMAINCONTAINING PROTEIN-RELATED"/>
    <property type="match status" value="1"/>
</dbReference>
<evidence type="ECO:0000313" key="1">
    <source>
        <dbReference type="EMBL" id="KAF0735454.1"/>
    </source>
</evidence>
<evidence type="ECO:0008006" key="3">
    <source>
        <dbReference type="Google" id="ProtNLM"/>
    </source>
</evidence>
<protein>
    <recommendedName>
        <fullName evidence="3">HAT C-terminal dimerisation domain-containing protein</fullName>
    </recommendedName>
</protein>